<dbReference type="GO" id="GO:0000172">
    <property type="term" value="C:ribonuclease MRP complex"/>
    <property type="evidence" value="ECO:0007669"/>
    <property type="project" value="InterPro"/>
</dbReference>
<evidence type="ECO:0000256" key="7">
    <source>
        <dbReference type="ARBA" id="ARBA00023242"/>
    </source>
</evidence>
<dbReference type="EMBL" id="OZ035826">
    <property type="protein sequence ID" value="CAL1604595.1"/>
    <property type="molecule type" value="Genomic_DNA"/>
</dbReference>
<dbReference type="InterPro" id="IPR016848">
    <property type="entry name" value="RNase_P/MRP_Rpp29-subunit"/>
</dbReference>
<accession>A0AAV2LQJ8</accession>
<gene>
    <name evidence="9" type="ORF">KC01_LOCUS32083</name>
</gene>
<evidence type="ECO:0000256" key="2">
    <source>
        <dbReference type="ARBA" id="ARBA00004604"/>
    </source>
</evidence>
<name>A0AAV2LQJ8_KNICA</name>
<reference evidence="9 10" key="1">
    <citation type="submission" date="2024-04" db="EMBL/GenBank/DDBJ databases">
        <authorList>
            <person name="Waldvogel A.-M."/>
            <person name="Schoenle A."/>
        </authorList>
    </citation>
    <scope>NUCLEOTIDE SEQUENCE [LARGE SCALE GENOMIC DNA]</scope>
</reference>
<proteinExistence type="inferred from homology"/>
<keyword evidence="6" id="KW-0819">tRNA processing</keyword>
<evidence type="ECO:0000256" key="3">
    <source>
        <dbReference type="ARBA" id="ARBA00006181"/>
    </source>
</evidence>
<evidence type="ECO:0000256" key="5">
    <source>
        <dbReference type="ARBA" id="ARBA00022553"/>
    </source>
</evidence>
<dbReference type="InterPro" id="IPR036980">
    <property type="entry name" value="RNase_P/MRP_Rpp29_sf"/>
</dbReference>
<comment type="subcellular location">
    <subcellularLocation>
        <location evidence="2">Nucleus</location>
        <location evidence="2">Nucleolus</location>
    </subcellularLocation>
</comment>
<evidence type="ECO:0000313" key="10">
    <source>
        <dbReference type="Proteomes" id="UP001497482"/>
    </source>
</evidence>
<organism evidence="9 10">
    <name type="scientific">Knipowitschia caucasica</name>
    <name type="common">Caucasian dwarf goby</name>
    <name type="synonym">Pomatoschistus caucasicus</name>
    <dbReference type="NCBI Taxonomy" id="637954"/>
    <lineage>
        <taxon>Eukaryota</taxon>
        <taxon>Metazoa</taxon>
        <taxon>Chordata</taxon>
        <taxon>Craniata</taxon>
        <taxon>Vertebrata</taxon>
        <taxon>Euteleostomi</taxon>
        <taxon>Actinopterygii</taxon>
        <taxon>Neopterygii</taxon>
        <taxon>Teleostei</taxon>
        <taxon>Neoteleostei</taxon>
        <taxon>Acanthomorphata</taxon>
        <taxon>Gobiaria</taxon>
        <taxon>Gobiiformes</taxon>
        <taxon>Gobioidei</taxon>
        <taxon>Gobiidae</taxon>
        <taxon>Gobiinae</taxon>
        <taxon>Knipowitschia</taxon>
    </lineage>
</organism>
<dbReference type="GO" id="GO:0001682">
    <property type="term" value="P:tRNA 5'-leader removal"/>
    <property type="evidence" value="ECO:0007669"/>
    <property type="project" value="InterPro"/>
</dbReference>
<comment type="function">
    <text evidence="1">Component of ribonuclease P, a ribonucleoprotein complex that generates mature tRNA molecules by cleaving their 5'-ends.</text>
</comment>
<sequence length="224" mass="25303">MEARKNEAPVNAQVPQELSGVLGLKPLVWSKAKVFTQAFLKKSIPSGSKSDVKEILSHKALVLEYGRKNTKCKQKKAKGLNAKQKRDLKIFDIKPEHQKYELFLPLHDLWKQYITDLCNGLQPNTNPQLVQGKLLKADLHGAIIKVVRSKCAAYVGLTGILIQEFKHIFKIITKKDKLKVIPKRLSVFEIEVNGFVSHIYGSGIEQRASERSAKKFKYKGAIDL</sequence>
<protein>
    <recommendedName>
        <fullName evidence="4">Ribonuclease P protein subunit p29</fullName>
    </recommendedName>
</protein>
<dbReference type="PANTHER" id="PTHR13348">
    <property type="entry name" value="RIBONUCLEASE P SUBUNIT P29"/>
    <property type="match status" value="1"/>
</dbReference>
<dbReference type="SMART" id="SM00538">
    <property type="entry name" value="POP4"/>
    <property type="match status" value="1"/>
</dbReference>
<comment type="subunit">
    <text evidence="8">Component of nuclear RNase P and RNase MRP ribonucleoproteins. RNase P consists of a catalytic RNA moiety and 10 different protein chains; POP1, POP4, POP5, POP7, RPP14, RPP21, RPP25, RPP30, RPP38 and RPP40. Within the RNase P complex, POP1, POP7 and RPP25 form the 'finger' subcomplex, POP5, RPP14, RPP40 and homodimeric RPP30 form the 'palm' subcomplex, and RPP21, POP4 and RPP38 form the 'wrist' subcomplex. All subunits of the RNase P complex interact with the catalytic RNA. Several subunits of RNase P are also part of the RNase MRP complex. RNase MRP consists of a catalytic RNA moiety and about 8 protein subunits; POP1, POP7, RPP25, RPP30, RPP38, RPP40 and possibly also POP4 and POP5.</text>
</comment>
<dbReference type="GO" id="GO:0006364">
    <property type="term" value="P:rRNA processing"/>
    <property type="evidence" value="ECO:0007669"/>
    <property type="project" value="TreeGrafter"/>
</dbReference>
<evidence type="ECO:0000256" key="1">
    <source>
        <dbReference type="ARBA" id="ARBA00002435"/>
    </source>
</evidence>
<dbReference type="AlphaFoldDB" id="A0AAV2LQJ8"/>
<keyword evidence="7" id="KW-0539">Nucleus</keyword>
<evidence type="ECO:0000256" key="6">
    <source>
        <dbReference type="ARBA" id="ARBA00022694"/>
    </source>
</evidence>
<evidence type="ECO:0000256" key="4">
    <source>
        <dbReference type="ARBA" id="ARBA00016225"/>
    </source>
</evidence>
<dbReference type="PANTHER" id="PTHR13348:SF0">
    <property type="entry name" value="RIBONUCLEASE P PROTEIN SUBUNIT P29"/>
    <property type="match status" value="1"/>
</dbReference>
<evidence type="ECO:0000313" key="9">
    <source>
        <dbReference type="EMBL" id="CAL1604595.1"/>
    </source>
</evidence>
<dbReference type="InterPro" id="IPR002730">
    <property type="entry name" value="Rpp29/RNP1"/>
</dbReference>
<dbReference type="Proteomes" id="UP001497482">
    <property type="component" value="Chromosome 4"/>
</dbReference>
<keyword evidence="10" id="KW-1185">Reference proteome</keyword>
<dbReference type="Pfam" id="PF01868">
    <property type="entry name" value="RNase_P-MRP_p29"/>
    <property type="match status" value="1"/>
</dbReference>
<dbReference type="SUPFAM" id="SSF101744">
    <property type="entry name" value="Rof/RNase P subunit-like"/>
    <property type="match status" value="1"/>
</dbReference>
<dbReference type="FunFam" id="2.30.30.210:FF:000001">
    <property type="entry name" value="Ribonuclease P protein subunit p29"/>
    <property type="match status" value="1"/>
</dbReference>
<dbReference type="GO" id="GO:0033204">
    <property type="term" value="F:ribonuclease P RNA binding"/>
    <property type="evidence" value="ECO:0007669"/>
    <property type="project" value="InterPro"/>
</dbReference>
<dbReference type="GO" id="GO:0030677">
    <property type="term" value="C:ribonuclease P complex"/>
    <property type="evidence" value="ECO:0007669"/>
    <property type="project" value="InterPro"/>
</dbReference>
<evidence type="ECO:0000256" key="8">
    <source>
        <dbReference type="ARBA" id="ARBA00046486"/>
    </source>
</evidence>
<comment type="similarity">
    <text evidence="3">Belongs to the eukaryotic/archaeal RNase P protein component 1 family.</text>
</comment>
<keyword evidence="5" id="KW-0597">Phosphoprotein</keyword>
<dbReference type="InterPro" id="IPR023534">
    <property type="entry name" value="Rof/RNase_P-like"/>
</dbReference>
<dbReference type="Gene3D" id="2.30.30.210">
    <property type="entry name" value="Ribonuclease P/MRP, subunit p29"/>
    <property type="match status" value="1"/>
</dbReference>
<dbReference type="GO" id="GO:0005730">
    <property type="term" value="C:nucleolus"/>
    <property type="evidence" value="ECO:0007669"/>
    <property type="project" value="UniProtKB-SubCell"/>
</dbReference>